<accession>A0ABT8L241</accession>
<dbReference type="PANTHER" id="PTHR43037">
    <property type="entry name" value="UNNAMED PRODUCT-RELATED"/>
    <property type="match status" value="1"/>
</dbReference>
<dbReference type="InterPro" id="IPR050955">
    <property type="entry name" value="Plant_Biomass_Hydrol_Est"/>
</dbReference>
<evidence type="ECO:0000313" key="4">
    <source>
        <dbReference type="EMBL" id="MDN5211770.1"/>
    </source>
</evidence>
<dbReference type="EMBL" id="JAUJEB010000001">
    <property type="protein sequence ID" value="MDN5211770.1"/>
    <property type="molecule type" value="Genomic_DNA"/>
</dbReference>
<protein>
    <submittedName>
        <fullName evidence="4">Prolyl oligopeptidase family serine peptidase</fullName>
    </submittedName>
</protein>
<evidence type="ECO:0000256" key="2">
    <source>
        <dbReference type="SAM" id="SignalP"/>
    </source>
</evidence>
<dbReference type="SUPFAM" id="SSF53474">
    <property type="entry name" value="alpha/beta-Hydrolases"/>
    <property type="match status" value="1"/>
</dbReference>
<feature type="chain" id="PRO_5045880735" evidence="2">
    <location>
        <begin position="20"/>
        <end position="320"/>
    </location>
</feature>
<dbReference type="InterPro" id="IPR029058">
    <property type="entry name" value="AB_hydrolase_fold"/>
</dbReference>
<organism evidence="4 5">
    <name type="scientific">Agaribacillus aureus</name>
    <dbReference type="NCBI Taxonomy" id="3051825"/>
    <lineage>
        <taxon>Bacteria</taxon>
        <taxon>Pseudomonadati</taxon>
        <taxon>Bacteroidota</taxon>
        <taxon>Cytophagia</taxon>
        <taxon>Cytophagales</taxon>
        <taxon>Splendidivirgaceae</taxon>
        <taxon>Agaribacillus</taxon>
    </lineage>
</organism>
<evidence type="ECO:0000313" key="5">
    <source>
        <dbReference type="Proteomes" id="UP001172083"/>
    </source>
</evidence>
<dbReference type="Proteomes" id="UP001172083">
    <property type="component" value="Unassembled WGS sequence"/>
</dbReference>
<keyword evidence="5" id="KW-1185">Reference proteome</keyword>
<name>A0ABT8L241_9BACT</name>
<reference evidence="4" key="1">
    <citation type="submission" date="2023-06" db="EMBL/GenBank/DDBJ databases">
        <title>Genomic of Agaribacillus aureum.</title>
        <authorList>
            <person name="Wang G."/>
        </authorList>
    </citation>
    <scope>NUCLEOTIDE SEQUENCE</scope>
    <source>
        <strain evidence="4">BMA12</strain>
    </source>
</reference>
<gene>
    <name evidence="4" type="ORF">QQ020_06900</name>
</gene>
<proteinExistence type="predicted"/>
<dbReference type="RefSeq" id="WP_346757098.1">
    <property type="nucleotide sequence ID" value="NZ_JAUJEB010000001.1"/>
</dbReference>
<dbReference type="PANTHER" id="PTHR43037:SF1">
    <property type="entry name" value="BLL1128 PROTEIN"/>
    <property type="match status" value="1"/>
</dbReference>
<evidence type="ECO:0000259" key="3">
    <source>
        <dbReference type="Pfam" id="PF01738"/>
    </source>
</evidence>
<sequence length="320" mass="37102">MRFTILVFAYFLSSLVAFGQQSGEKFTMEMDYLLYLPDDYTRDTTQQWPLLIFLHGGGEQGTDLEKVKKHGPPMLVEKGEKFPFLIVSPQARRGWQPEFLYAMIKAVIKENRVDEDRVYLTGLSMGGFGTWALAQKHRELFAAIVPICGGGDTDEIWKLQHMPVWCFHGARDKVVPLGSSQNMVDALKVYNPDVKFTIYADVGHDSWTQAYNDPHLYEWLLRQKKFKLQEVSIDKKLLNEYAGDYLLKTDNFERTLKIFVEENKLIVQVGENKVPLKPASNFVFFIENQLTELHFLRNSDGKVDRIKIYDDKIQVFQKIK</sequence>
<evidence type="ECO:0000256" key="1">
    <source>
        <dbReference type="ARBA" id="ARBA00022729"/>
    </source>
</evidence>
<dbReference type="Gene3D" id="3.40.50.1820">
    <property type="entry name" value="alpha/beta hydrolase"/>
    <property type="match status" value="1"/>
</dbReference>
<dbReference type="InterPro" id="IPR002925">
    <property type="entry name" value="Dienelactn_hydro"/>
</dbReference>
<comment type="caution">
    <text evidence="4">The sequence shown here is derived from an EMBL/GenBank/DDBJ whole genome shotgun (WGS) entry which is preliminary data.</text>
</comment>
<feature type="domain" description="Dienelactone hydrolase" evidence="3">
    <location>
        <begin position="102"/>
        <end position="204"/>
    </location>
</feature>
<feature type="signal peptide" evidence="2">
    <location>
        <begin position="1"/>
        <end position="19"/>
    </location>
</feature>
<keyword evidence="1 2" id="KW-0732">Signal</keyword>
<dbReference type="Pfam" id="PF01738">
    <property type="entry name" value="DLH"/>
    <property type="match status" value="1"/>
</dbReference>